<reference evidence="3 4" key="1">
    <citation type="journal article" date="2024" name="Nat. Commun.">
        <title>Phylogenomics reveals the evolutionary origins of lichenization in chlorophyte algae.</title>
        <authorList>
            <person name="Puginier C."/>
            <person name="Libourel C."/>
            <person name="Otte J."/>
            <person name="Skaloud P."/>
            <person name="Haon M."/>
            <person name="Grisel S."/>
            <person name="Petersen M."/>
            <person name="Berrin J.G."/>
            <person name="Delaux P.M."/>
            <person name="Dal Grande F."/>
            <person name="Keller J."/>
        </authorList>
    </citation>
    <scope>NUCLEOTIDE SEQUENCE [LARGE SCALE GENOMIC DNA]</scope>
    <source>
        <strain evidence="3 4">SAG 2043</strain>
    </source>
</reference>
<keyword evidence="2" id="KW-0812">Transmembrane</keyword>
<feature type="transmembrane region" description="Helical" evidence="2">
    <location>
        <begin position="164"/>
        <end position="184"/>
    </location>
</feature>
<feature type="region of interest" description="Disordered" evidence="1">
    <location>
        <begin position="311"/>
        <end position="338"/>
    </location>
</feature>
<feature type="transmembrane region" description="Helical" evidence="2">
    <location>
        <begin position="24"/>
        <end position="45"/>
    </location>
</feature>
<protein>
    <submittedName>
        <fullName evidence="3">Uncharacterized protein</fullName>
    </submittedName>
</protein>
<proteinExistence type="predicted"/>
<evidence type="ECO:0000313" key="4">
    <source>
        <dbReference type="Proteomes" id="UP001489004"/>
    </source>
</evidence>
<keyword evidence="2" id="KW-1133">Transmembrane helix</keyword>
<feature type="compositionally biased region" description="Low complexity" evidence="1">
    <location>
        <begin position="326"/>
        <end position="337"/>
    </location>
</feature>
<evidence type="ECO:0000313" key="3">
    <source>
        <dbReference type="EMBL" id="KAK9809135.1"/>
    </source>
</evidence>
<gene>
    <name evidence="3" type="ORF">WJX72_009916</name>
</gene>
<keyword evidence="4" id="KW-1185">Reference proteome</keyword>
<dbReference type="Proteomes" id="UP001489004">
    <property type="component" value="Unassembled WGS sequence"/>
</dbReference>
<feature type="compositionally biased region" description="Pro residues" evidence="1">
    <location>
        <begin position="241"/>
        <end position="255"/>
    </location>
</feature>
<sequence length="373" mass="40067">MAPGGCCTALNRCFCPEDGPSPIFLTYTVLLNTAPAVASIILAALSFHNDCAKPLHTFLLIMALVFNPFMIGFAMRIYVKFSEPGDVEQAHKDSCCCAAESWVCEKAERLCMYEPAVFVYLLFAPAAIAWSIVGLVWISKSEDQRAPNGPSIDCPASLITMSKWASVLMLVYLAGTILVIGFSMCVECSRIGGRLSKGSRPQQPQPARQQAAVSAGAAIIGSLLYPQGLKPSRPAYAAPHPQVPHPTQPYSPPPQQQFVQGTPTGTAFPPQPAWTEHQAYPPVSLAQPQPQPVPQQLYPQQPYMQAQYPQQQWCSGSPPSQPVHVQASASGSAMQSAEHMARLAAEGLGKGMEKLGGFLQHASKPATRPASKP</sequence>
<feature type="transmembrane region" description="Helical" evidence="2">
    <location>
        <begin position="57"/>
        <end position="79"/>
    </location>
</feature>
<organism evidence="3 4">
    <name type="scientific">[Myrmecia] bisecta</name>
    <dbReference type="NCBI Taxonomy" id="41462"/>
    <lineage>
        <taxon>Eukaryota</taxon>
        <taxon>Viridiplantae</taxon>
        <taxon>Chlorophyta</taxon>
        <taxon>core chlorophytes</taxon>
        <taxon>Trebouxiophyceae</taxon>
        <taxon>Trebouxiales</taxon>
        <taxon>Trebouxiaceae</taxon>
        <taxon>Myrmecia</taxon>
    </lineage>
</organism>
<evidence type="ECO:0000256" key="1">
    <source>
        <dbReference type="SAM" id="MobiDB-lite"/>
    </source>
</evidence>
<feature type="transmembrane region" description="Helical" evidence="2">
    <location>
        <begin position="117"/>
        <end position="138"/>
    </location>
</feature>
<accession>A0AAW1PL25</accession>
<dbReference type="EMBL" id="JALJOR010000011">
    <property type="protein sequence ID" value="KAK9809135.1"/>
    <property type="molecule type" value="Genomic_DNA"/>
</dbReference>
<keyword evidence="2" id="KW-0472">Membrane</keyword>
<feature type="region of interest" description="Disordered" evidence="1">
    <location>
        <begin position="234"/>
        <end position="276"/>
    </location>
</feature>
<name>A0AAW1PL25_9CHLO</name>
<dbReference type="AlphaFoldDB" id="A0AAW1PL25"/>
<comment type="caution">
    <text evidence="3">The sequence shown here is derived from an EMBL/GenBank/DDBJ whole genome shotgun (WGS) entry which is preliminary data.</text>
</comment>
<evidence type="ECO:0000256" key="2">
    <source>
        <dbReference type="SAM" id="Phobius"/>
    </source>
</evidence>